<dbReference type="EMBL" id="JABFCZ010000004">
    <property type="protein sequence ID" value="MBD1545409.1"/>
    <property type="molecule type" value="Genomic_DNA"/>
</dbReference>
<protein>
    <submittedName>
        <fullName evidence="6">Lytic transglycosylase F</fullName>
    </submittedName>
</protein>
<comment type="similarity">
    <text evidence="3">Belongs to the virb1 family.</text>
</comment>
<dbReference type="CDD" id="cd01009">
    <property type="entry name" value="PBP2_YfhD_N"/>
    <property type="match status" value="1"/>
</dbReference>
<dbReference type="SUPFAM" id="SSF53850">
    <property type="entry name" value="Periplasmic binding protein-like II"/>
    <property type="match status" value="1"/>
</dbReference>
<comment type="subcellular location">
    <subcellularLocation>
        <location evidence="1">Cell outer membrane</location>
        <topology evidence="1">Peripheral membrane protein</topology>
    </subcellularLocation>
</comment>
<dbReference type="SMART" id="SM00062">
    <property type="entry name" value="PBPb"/>
    <property type="match status" value="1"/>
</dbReference>
<gene>
    <name evidence="6" type="ORF">HK439_03995</name>
</gene>
<name>A0A926S8S2_9HYPH</name>
<dbReference type="RefSeq" id="WP_190290083.1">
    <property type="nucleotide sequence ID" value="NZ_JABFCZ010000004.1"/>
</dbReference>
<evidence type="ECO:0000256" key="4">
    <source>
        <dbReference type="ARBA" id="ARBA00023237"/>
    </source>
</evidence>
<dbReference type="Proteomes" id="UP000598467">
    <property type="component" value="Unassembled WGS sequence"/>
</dbReference>
<keyword evidence="4" id="KW-0472">Membrane</keyword>
<dbReference type="SUPFAM" id="SSF53955">
    <property type="entry name" value="Lysozyme-like"/>
    <property type="match status" value="1"/>
</dbReference>
<evidence type="ECO:0000313" key="6">
    <source>
        <dbReference type="EMBL" id="MBD1545409.1"/>
    </source>
</evidence>
<evidence type="ECO:0000259" key="5">
    <source>
        <dbReference type="SMART" id="SM00062"/>
    </source>
</evidence>
<evidence type="ECO:0000256" key="2">
    <source>
        <dbReference type="ARBA" id="ARBA00007734"/>
    </source>
</evidence>
<evidence type="ECO:0000256" key="1">
    <source>
        <dbReference type="ARBA" id="ARBA00004339"/>
    </source>
</evidence>
<evidence type="ECO:0000313" key="7">
    <source>
        <dbReference type="Proteomes" id="UP000598467"/>
    </source>
</evidence>
<accession>A0A926S8S2</accession>
<comment type="caution">
    <text evidence="6">The sequence shown here is derived from an EMBL/GenBank/DDBJ whole genome shotgun (WGS) entry which is preliminary data.</text>
</comment>
<dbReference type="InterPro" id="IPR023346">
    <property type="entry name" value="Lysozyme-like_dom_sf"/>
</dbReference>
<proteinExistence type="inferred from homology"/>
<dbReference type="Gene3D" id="1.10.530.10">
    <property type="match status" value="1"/>
</dbReference>
<reference evidence="6" key="1">
    <citation type="submission" date="2020-05" db="EMBL/GenBank/DDBJ databases">
        <title>Identification of trans-AT polyketide cluster in two marine bacteria, producers of a novel glutaramide-containing polyketide sesbanimide D and analogs.</title>
        <authorList>
            <person name="Kacar D."/>
            <person name="Rodriguez P."/>
            <person name="Canedo L."/>
            <person name="Gonzalez E."/>
            <person name="Galan B."/>
            <person name="De La Calle F."/>
            <person name="Garcia J.L."/>
        </authorList>
    </citation>
    <scope>NUCLEOTIDE SEQUENCE</scope>
    <source>
        <strain evidence="6">PHM038</strain>
    </source>
</reference>
<sequence length="489" mass="54994">MPRFHRGTISILAPLFLLMVVSAPMRVTPARAFDPQLAEQATEALRAPFTGDFDEIAERGYLRVLIPFSKTFYFIDGGVQRGTAVDLMAEFAKFEQKRHGKFARDGHVVFIPTPRDRLFPDLAEGRGDIAMGNLTVTEERRKLADFSDPLFKPVREVPVTRADAVDLTSPDALSGKTVHVRASSSYYESLQALNEKLKKNGKPPVDIVAADEALEDEDLLDLVLAGGIELIIMDEHKADFWLGIREGFKTHPKAAVRTEGETAIALRKDTPKLKAELNAFVKTVRKGTLLGNIILKKYFKETKYLEDLDDETRLKRFKDIADLFRKYGTEFSIDWLLIAAQSFQESKFDQSVRSKAGAVGLMQIKPSTAADKNIGIKGIADDPDRNVNAGVKYLRFLADTYFQDLKNDPANQTFFALAAYNAGPGRFDRLRRKAAEMGYDPNKWFGNVEWVVGADISREPVRYVGNIFKYYVVFSEEAKRQEREASKAD</sequence>
<dbReference type="PANTHER" id="PTHR37423">
    <property type="entry name" value="SOLUBLE LYTIC MUREIN TRANSGLYCOSYLASE-RELATED"/>
    <property type="match status" value="1"/>
</dbReference>
<dbReference type="Pfam" id="PF01464">
    <property type="entry name" value="SLT"/>
    <property type="match status" value="1"/>
</dbReference>
<dbReference type="AlphaFoldDB" id="A0A926S8S2"/>
<comment type="similarity">
    <text evidence="2">Belongs to the transglycosylase Slt family.</text>
</comment>
<dbReference type="InterPro" id="IPR008258">
    <property type="entry name" value="Transglycosylase_SLT_dom_1"/>
</dbReference>
<dbReference type="Gene3D" id="3.40.190.10">
    <property type="entry name" value="Periplasmic binding protein-like II"/>
    <property type="match status" value="2"/>
</dbReference>
<dbReference type="GO" id="GO:0009279">
    <property type="term" value="C:cell outer membrane"/>
    <property type="evidence" value="ECO:0007669"/>
    <property type="project" value="UniProtKB-SubCell"/>
</dbReference>
<dbReference type="PANTHER" id="PTHR37423:SF2">
    <property type="entry name" value="MEMBRANE-BOUND LYTIC MUREIN TRANSGLYCOSYLASE C"/>
    <property type="match status" value="1"/>
</dbReference>
<organism evidence="6 7">
    <name type="scientific">Roseibium aggregatum</name>
    <dbReference type="NCBI Taxonomy" id="187304"/>
    <lineage>
        <taxon>Bacteria</taxon>
        <taxon>Pseudomonadati</taxon>
        <taxon>Pseudomonadota</taxon>
        <taxon>Alphaproteobacteria</taxon>
        <taxon>Hyphomicrobiales</taxon>
        <taxon>Stappiaceae</taxon>
        <taxon>Roseibium</taxon>
    </lineage>
</organism>
<keyword evidence="4" id="KW-0998">Cell outer membrane</keyword>
<evidence type="ECO:0000256" key="3">
    <source>
        <dbReference type="ARBA" id="ARBA00009387"/>
    </source>
</evidence>
<feature type="domain" description="Solute-binding protein family 3/N-terminal" evidence="5">
    <location>
        <begin position="61"/>
        <end position="302"/>
    </location>
</feature>
<dbReference type="InterPro" id="IPR001638">
    <property type="entry name" value="Solute-binding_3/MltF_N"/>
</dbReference>
<dbReference type="Pfam" id="PF00497">
    <property type="entry name" value="SBP_bac_3"/>
    <property type="match status" value="1"/>
</dbReference>
<dbReference type="CDD" id="cd13403">
    <property type="entry name" value="MLTF-like"/>
    <property type="match status" value="1"/>
</dbReference>